<dbReference type="GO" id="GO:0005886">
    <property type="term" value="C:plasma membrane"/>
    <property type="evidence" value="ECO:0007669"/>
    <property type="project" value="UniProtKB-SubCell"/>
</dbReference>
<feature type="domain" description="ABC transmembrane type-1" evidence="9">
    <location>
        <begin position="9"/>
        <end position="257"/>
    </location>
</feature>
<sequence length="564" mass="63842">MGIAPTLEMLAIASFLNKALAIAENKATYNEIYLPIIALVTVVALNMLLEKIIGFVNVRLELKLKKNYRVALVEKIAKLNYSYIENEKSWNIIFRISKEPEIQIKDTYNSFLNMIALIVRVLSLLSVLFYYSWWAATLILTVSVPLFILAIKGGKAIYEVSKEAAEERRKSDYIGLMLAGREFVDERALFQYGNTLSEKWLKIFEKVRMLEFNVVKKWIISARIGGLVTSLLAVLILFIFLKPLADGTLTIGVFISIGYGVMDLVNEMSWKLSSLIQELSKKREYFKEIREFFALKEEEGSLDLPSSGLTLETLEFKNVTFKYPGTENYIFKNLSFKIEKGKHYAIVGANGSGKTTVTKLITGLYKDFTGDILINGKSIKDFTSGELKGLTSVVYQDFARYFVSIKDNIALGNINSMMDEYFDKTIDGAVETIEIKDKIDSLEKGIHTELGKLKEDSVDLSGGQWQRIAMARSIVSDADLRILDEPTSALDPVSESKVYENFERISKNKTTIFISHRLGSTKLANEIFVLENGELVEVGSHDHLMNLNGVYANMYESQREWYAC</sequence>
<evidence type="ECO:0000256" key="2">
    <source>
        <dbReference type="ARBA" id="ARBA00022692"/>
    </source>
</evidence>
<dbReference type="GO" id="GO:0005524">
    <property type="term" value="F:ATP binding"/>
    <property type="evidence" value="ECO:0007669"/>
    <property type="project" value="UniProtKB-KW"/>
</dbReference>
<feature type="domain" description="ABC transporter" evidence="8">
    <location>
        <begin position="314"/>
        <end position="557"/>
    </location>
</feature>
<evidence type="ECO:0000256" key="3">
    <source>
        <dbReference type="ARBA" id="ARBA00022741"/>
    </source>
</evidence>
<dbReference type="GO" id="GO:0015421">
    <property type="term" value="F:ABC-type oligopeptide transporter activity"/>
    <property type="evidence" value="ECO:0007669"/>
    <property type="project" value="TreeGrafter"/>
</dbReference>
<dbReference type="Gene3D" id="1.20.1560.10">
    <property type="entry name" value="ABC transporter type 1, transmembrane domain"/>
    <property type="match status" value="1"/>
</dbReference>
<evidence type="ECO:0000256" key="1">
    <source>
        <dbReference type="ARBA" id="ARBA00004651"/>
    </source>
</evidence>
<dbReference type="PROSITE" id="PS50929">
    <property type="entry name" value="ABC_TM1F"/>
    <property type="match status" value="1"/>
</dbReference>
<dbReference type="SUPFAM" id="SSF90123">
    <property type="entry name" value="ABC transporter transmembrane region"/>
    <property type="match status" value="1"/>
</dbReference>
<keyword evidence="3" id="KW-0547">Nucleotide-binding</keyword>
<dbReference type="PANTHER" id="PTHR43394:SF1">
    <property type="entry name" value="ATP-BINDING CASSETTE SUB-FAMILY B MEMBER 10, MITOCHONDRIAL"/>
    <property type="match status" value="1"/>
</dbReference>
<evidence type="ECO:0000259" key="8">
    <source>
        <dbReference type="PROSITE" id="PS50893"/>
    </source>
</evidence>
<dbReference type="Pfam" id="PF00005">
    <property type="entry name" value="ABC_tran"/>
    <property type="match status" value="1"/>
</dbReference>
<dbReference type="InterPro" id="IPR003439">
    <property type="entry name" value="ABC_transporter-like_ATP-bd"/>
</dbReference>
<dbReference type="PROSITE" id="PS50893">
    <property type="entry name" value="ABC_TRANSPORTER_2"/>
    <property type="match status" value="1"/>
</dbReference>
<accession>A0A6I1MM70</accession>
<evidence type="ECO:0000313" key="10">
    <source>
        <dbReference type="EMBL" id="MPQ43207.1"/>
    </source>
</evidence>
<organism evidence="10 11">
    <name type="scientific">Clostridium tarantellae</name>
    <dbReference type="NCBI Taxonomy" id="39493"/>
    <lineage>
        <taxon>Bacteria</taxon>
        <taxon>Bacillati</taxon>
        <taxon>Bacillota</taxon>
        <taxon>Clostridia</taxon>
        <taxon>Eubacteriales</taxon>
        <taxon>Clostridiaceae</taxon>
        <taxon>Clostridium</taxon>
    </lineage>
</organism>
<evidence type="ECO:0000256" key="4">
    <source>
        <dbReference type="ARBA" id="ARBA00022840"/>
    </source>
</evidence>
<dbReference type="InterPro" id="IPR003593">
    <property type="entry name" value="AAA+_ATPase"/>
</dbReference>
<evidence type="ECO:0000313" key="11">
    <source>
        <dbReference type="Proteomes" id="UP000430345"/>
    </source>
</evidence>
<dbReference type="PROSITE" id="PS00211">
    <property type="entry name" value="ABC_TRANSPORTER_1"/>
    <property type="match status" value="1"/>
</dbReference>
<feature type="transmembrane region" description="Helical" evidence="7">
    <location>
        <begin position="32"/>
        <end position="49"/>
    </location>
</feature>
<dbReference type="PANTHER" id="PTHR43394">
    <property type="entry name" value="ATP-DEPENDENT PERMEASE MDL1, MITOCHONDRIAL"/>
    <property type="match status" value="1"/>
</dbReference>
<protein>
    <submittedName>
        <fullName evidence="10">ATP-binding cassette domain-containing protein</fullName>
    </submittedName>
</protein>
<dbReference type="Proteomes" id="UP000430345">
    <property type="component" value="Unassembled WGS sequence"/>
</dbReference>
<evidence type="ECO:0000256" key="6">
    <source>
        <dbReference type="ARBA" id="ARBA00023136"/>
    </source>
</evidence>
<evidence type="ECO:0000259" key="9">
    <source>
        <dbReference type="PROSITE" id="PS50929"/>
    </source>
</evidence>
<dbReference type="SUPFAM" id="SSF52540">
    <property type="entry name" value="P-loop containing nucleoside triphosphate hydrolases"/>
    <property type="match status" value="1"/>
</dbReference>
<dbReference type="Pfam" id="PF00664">
    <property type="entry name" value="ABC_membrane"/>
    <property type="match status" value="1"/>
</dbReference>
<keyword evidence="4 10" id="KW-0067">ATP-binding</keyword>
<dbReference type="InterPro" id="IPR039421">
    <property type="entry name" value="Type_1_exporter"/>
</dbReference>
<feature type="transmembrane region" description="Helical" evidence="7">
    <location>
        <begin position="218"/>
        <end position="241"/>
    </location>
</feature>
<dbReference type="InterPro" id="IPR011527">
    <property type="entry name" value="ABC1_TM_dom"/>
</dbReference>
<dbReference type="AlphaFoldDB" id="A0A6I1MM70"/>
<comment type="caution">
    <text evidence="10">The sequence shown here is derived from an EMBL/GenBank/DDBJ whole genome shotgun (WGS) entry which is preliminary data.</text>
</comment>
<dbReference type="OrthoDB" id="2328604at2"/>
<dbReference type="GO" id="GO:0016887">
    <property type="term" value="F:ATP hydrolysis activity"/>
    <property type="evidence" value="ECO:0007669"/>
    <property type="project" value="InterPro"/>
</dbReference>
<gene>
    <name evidence="10" type="ORF">GBZ86_05445</name>
</gene>
<feature type="transmembrane region" description="Helical" evidence="7">
    <location>
        <begin position="107"/>
        <end position="125"/>
    </location>
</feature>
<dbReference type="InterPro" id="IPR036640">
    <property type="entry name" value="ABC1_TM_sf"/>
</dbReference>
<keyword evidence="6 7" id="KW-0472">Membrane</keyword>
<evidence type="ECO:0000256" key="7">
    <source>
        <dbReference type="SAM" id="Phobius"/>
    </source>
</evidence>
<name>A0A6I1MM70_9CLOT</name>
<dbReference type="Gene3D" id="3.40.50.300">
    <property type="entry name" value="P-loop containing nucleotide triphosphate hydrolases"/>
    <property type="match status" value="1"/>
</dbReference>
<proteinExistence type="predicted"/>
<comment type="subcellular location">
    <subcellularLocation>
        <location evidence="1">Cell membrane</location>
        <topology evidence="1">Multi-pass membrane protein</topology>
    </subcellularLocation>
</comment>
<feature type="transmembrane region" description="Helical" evidence="7">
    <location>
        <begin position="131"/>
        <end position="151"/>
    </location>
</feature>
<keyword evidence="2 7" id="KW-0812">Transmembrane</keyword>
<dbReference type="EMBL" id="WHJC01000048">
    <property type="protein sequence ID" value="MPQ43207.1"/>
    <property type="molecule type" value="Genomic_DNA"/>
</dbReference>
<keyword evidence="11" id="KW-1185">Reference proteome</keyword>
<reference evidence="10 11" key="1">
    <citation type="submission" date="2019-10" db="EMBL/GenBank/DDBJ databases">
        <title>The Genome Sequence of Clostridium tarantellae Isolated from Fish Brain.</title>
        <authorList>
            <person name="Bano L."/>
            <person name="Kiel M."/>
            <person name="Sales G."/>
            <person name="Doxey A.C."/>
            <person name="Mansfield M.J."/>
            <person name="Schiavone M."/>
            <person name="Rossetto O."/>
            <person name="Pirazzini M."/>
            <person name="Dobrindt U."/>
            <person name="Montecucco C."/>
        </authorList>
    </citation>
    <scope>NUCLEOTIDE SEQUENCE [LARGE SCALE GENOMIC DNA]</scope>
    <source>
        <strain evidence="10 11">DSM 3997</strain>
    </source>
</reference>
<dbReference type="InterPro" id="IPR027417">
    <property type="entry name" value="P-loop_NTPase"/>
</dbReference>
<dbReference type="InterPro" id="IPR017871">
    <property type="entry name" value="ABC_transporter-like_CS"/>
</dbReference>
<evidence type="ECO:0000256" key="5">
    <source>
        <dbReference type="ARBA" id="ARBA00022989"/>
    </source>
</evidence>
<keyword evidence="5 7" id="KW-1133">Transmembrane helix</keyword>
<dbReference type="SMART" id="SM00382">
    <property type="entry name" value="AAA"/>
    <property type="match status" value="1"/>
</dbReference>